<accession>A0AAD2GX18</accession>
<sequence>MAYVRQNTSIPVPKLHYYDPDPHNAVGARYMIMDVVPGPRLSFVWDDLPPESRRSLVSQTGKLEKQLLDTRFPAIGSLVDEHGVLGELCCQYGNPNPLLPEHRGPFSSSRDYLLAHARSSLQAYTDRAAAGADVAFCNYAIRWLGLATEGISALTLTDEDECFAFYNEFYMTHIHVSPSDPTQIIGMLDWEGSAVGPL</sequence>
<comment type="caution">
    <text evidence="1">The sequence shown here is derived from an EMBL/GenBank/DDBJ whole genome shotgun (WGS) entry which is preliminary data.</text>
</comment>
<dbReference type="PANTHER" id="PTHR21310:SF13">
    <property type="entry name" value="AMINOGLYCOSIDE PHOSPHOTRANSFERASE DOMAIN-CONTAINING PROTEIN"/>
    <property type="match status" value="1"/>
</dbReference>
<dbReference type="EMBL" id="CAVNYO010000045">
    <property type="protein sequence ID" value="CAK5263958.1"/>
    <property type="molecule type" value="Genomic_DNA"/>
</dbReference>
<protein>
    <recommendedName>
        <fullName evidence="3">Aminoglycoside phosphotransferase domain-containing protein</fullName>
    </recommendedName>
</protein>
<reference evidence="1" key="1">
    <citation type="submission" date="2023-11" db="EMBL/GenBank/DDBJ databases">
        <authorList>
            <person name="De Vega J J."/>
            <person name="De Vega J J."/>
        </authorList>
    </citation>
    <scope>NUCLEOTIDE SEQUENCE</scope>
</reference>
<dbReference type="SUPFAM" id="SSF56112">
    <property type="entry name" value="Protein kinase-like (PK-like)"/>
    <property type="match status" value="1"/>
</dbReference>
<dbReference type="AlphaFoldDB" id="A0AAD2GX18"/>
<name>A0AAD2GX18_9AGAR</name>
<gene>
    <name evidence="1" type="ORF">MYCIT1_LOCUS3728</name>
</gene>
<dbReference type="PANTHER" id="PTHR21310">
    <property type="entry name" value="AMINOGLYCOSIDE PHOSPHOTRANSFERASE-RELATED-RELATED"/>
    <property type="match status" value="1"/>
</dbReference>
<evidence type="ECO:0008006" key="3">
    <source>
        <dbReference type="Google" id="ProtNLM"/>
    </source>
</evidence>
<organism evidence="1 2">
    <name type="scientific">Mycena citricolor</name>
    <dbReference type="NCBI Taxonomy" id="2018698"/>
    <lineage>
        <taxon>Eukaryota</taxon>
        <taxon>Fungi</taxon>
        <taxon>Dikarya</taxon>
        <taxon>Basidiomycota</taxon>
        <taxon>Agaricomycotina</taxon>
        <taxon>Agaricomycetes</taxon>
        <taxon>Agaricomycetidae</taxon>
        <taxon>Agaricales</taxon>
        <taxon>Marasmiineae</taxon>
        <taxon>Mycenaceae</taxon>
        <taxon>Mycena</taxon>
    </lineage>
</organism>
<dbReference type="InterPro" id="IPR051678">
    <property type="entry name" value="AGP_Transferase"/>
</dbReference>
<keyword evidence="2" id="KW-1185">Reference proteome</keyword>
<evidence type="ECO:0000313" key="1">
    <source>
        <dbReference type="EMBL" id="CAK5263958.1"/>
    </source>
</evidence>
<proteinExistence type="predicted"/>
<dbReference type="InterPro" id="IPR011009">
    <property type="entry name" value="Kinase-like_dom_sf"/>
</dbReference>
<dbReference type="Proteomes" id="UP001295794">
    <property type="component" value="Unassembled WGS sequence"/>
</dbReference>
<evidence type="ECO:0000313" key="2">
    <source>
        <dbReference type="Proteomes" id="UP001295794"/>
    </source>
</evidence>